<evidence type="ECO:0000313" key="6">
    <source>
        <dbReference type="EMBL" id="PRP77825.1"/>
    </source>
</evidence>
<dbReference type="OrthoDB" id="25852at2759"/>
<evidence type="ECO:0000313" key="7">
    <source>
        <dbReference type="Proteomes" id="UP000241769"/>
    </source>
</evidence>
<dbReference type="Gene3D" id="1.10.238.10">
    <property type="entry name" value="EF-hand"/>
    <property type="match status" value="2"/>
</dbReference>
<sequence length="175" mass="20304">MSSLSALKRGESILAIKNRAKKRPPKQELTEDQKHEIKEAFELFDTDRSGSIDHHELKVALRALGFELKREEINEIFSEYDRANKGLIDYQDFVDIVTQRITNRDPAEEILKAFRLFDEDNTGRITLKNLRKIAKDLGENLNDDELQAMIDEFDHDKDGMINESEFTAIMTQSPY</sequence>
<name>A0A2P6N1K7_9EUKA</name>
<comment type="caution">
    <text evidence="6">The sequence shown here is derived from an EMBL/GenBank/DDBJ whole genome shotgun (WGS) entry which is preliminary data.</text>
</comment>
<feature type="domain" description="EF-hand" evidence="4">
    <location>
        <begin position="141"/>
        <end position="175"/>
    </location>
</feature>
<proteinExistence type="predicted"/>
<keyword evidence="7" id="KW-1185">Reference proteome</keyword>
<dbReference type="InterPro" id="IPR018247">
    <property type="entry name" value="EF_Hand_1_Ca_BS"/>
</dbReference>
<dbReference type="InterPro" id="IPR011992">
    <property type="entry name" value="EF-hand-dom_pair"/>
</dbReference>
<dbReference type="EMBL" id="MDYQ01000253">
    <property type="protein sequence ID" value="PRP77825.1"/>
    <property type="molecule type" value="Genomic_DNA"/>
</dbReference>
<dbReference type="AlphaFoldDB" id="A0A2P6N1K7"/>
<evidence type="ECO:0000256" key="3">
    <source>
        <dbReference type="ARBA" id="ARBA00022837"/>
    </source>
</evidence>
<accession>A0A2P6N1K7</accession>
<evidence type="ECO:0000256" key="2">
    <source>
        <dbReference type="ARBA" id="ARBA00022737"/>
    </source>
</evidence>
<keyword evidence="2" id="KW-0677">Repeat</keyword>
<dbReference type="Pfam" id="PF13499">
    <property type="entry name" value="EF-hand_7"/>
    <property type="match status" value="2"/>
</dbReference>
<dbReference type="Proteomes" id="UP000241769">
    <property type="component" value="Unassembled WGS sequence"/>
</dbReference>
<organism evidence="6 7">
    <name type="scientific">Planoprotostelium fungivorum</name>
    <dbReference type="NCBI Taxonomy" id="1890364"/>
    <lineage>
        <taxon>Eukaryota</taxon>
        <taxon>Amoebozoa</taxon>
        <taxon>Evosea</taxon>
        <taxon>Variosea</taxon>
        <taxon>Cavosteliida</taxon>
        <taxon>Cavosteliaceae</taxon>
        <taxon>Planoprotostelium</taxon>
    </lineage>
</organism>
<dbReference type="PROSITE" id="PS00018">
    <property type="entry name" value="EF_HAND_1"/>
    <property type="match status" value="2"/>
</dbReference>
<feature type="domain" description="EF-hand" evidence="4">
    <location>
        <begin position="105"/>
        <end position="140"/>
    </location>
</feature>
<evidence type="ECO:0000259" key="4">
    <source>
        <dbReference type="PROSITE" id="PS50222"/>
    </source>
</evidence>
<dbReference type="PANTHER" id="PTHR23048">
    <property type="entry name" value="MYOSIN LIGHT CHAIN 1, 3"/>
    <property type="match status" value="1"/>
</dbReference>
<evidence type="ECO:0000256" key="1">
    <source>
        <dbReference type="ARBA" id="ARBA00022723"/>
    </source>
</evidence>
<keyword evidence="1" id="KW-0479">Metal-binding</keyword>
<dbReference type="FunFam" id="1.10.238.10:FF:000077">
    <property type="entry name" value="Centrin 1"/>
    <property type="match status" value="1"/>
</dbReference>
<feature type="domain" description="EF-hand" evidence="4">
    <location>
        <begin position="68"/>
        <end position="103"/>
    </location>
</feature>
<dbReference type="GO" id="GO:0016460">
    <property type="term" value="C:myosin II complex"/>
    <property type="evidence" value="ECO:0007669"/>
    <property type="project" value="TreeGrafter"/>
</dbReference>
<dbReference type="FunCoup" id="A0A2P6N1K7">
    <property type="interactions" value="43"/>
</dbReference>
<dbReference type="InterPro" id="IPR002048">
    <property type="entry name" value="EF_hand_dom"/>
</dbReference>
<dbReference type="STRING" id="1890364.A0A2P6N1K7"/>
<protein>
    <submittedName>
        <fullName evidence="6">Centrin</fullName>
    </submittedName>
</protein>
<dbReference type="SMART" id="SM00054">
    <property type="entry name" value="EFh"/>
    <property type="match status" value="4"/>
</dbReference>
<dbReference type="InterPro" id="IPR050230">
    <property type="entry name" value="CALM/Myosin/TropC-like"/>
</dbReference>
<dbReference type="SUPFAM" id="SSF47473">
    <property type="entry name" value="EF-hand"/>
    <property type="match status" value="1"/>
</dbReference>
<dbReference type="EMBL" id="MDYQ01000583">
    <property type="protein sequence ID" value="PRP73654.1"/>
    <property type="molecule type" value="Genomic_DNA"/>
</dbReference>
<keyword evidence="3" id="KW-0106">Calcium</keyword>
<dbReference type="GO" id="GO:0005509">
    <property type="term" value="F:calcium ion binding"/>
    <property type="evidence" value="ECO:0007669"/>
    <property type="project" value="InterPro"/>
</dbReference>
<dbReference type="InParanoid" id="A0A2P6N1K7"/>
<gene>
    <name evidence="6" type="ORF">PROFUN_14144</name>
    <name evidence="5" type="ORF">PROFUN_16742</name>
</gene>
<feature type="domain" description="EF-hand" evidence="4">
    <location>
        <begin position="32"/>
        <end position="67"/>
    </location>
</feature>
<dbReference type="PANTHER" id="PTHR23048:SF48">
    <property type="entry name" value="CENTRIN 3"/>
    <property type="match status" value="1"/>
</dbReference>
<reference evidence="6 7" key="1">
    <citation type="journal article" date="2018" name="Genome Biol. Evol.">
        <title>Multiple Roots of Fruiting Body Formation in Amoebozoa.</title>
        <authorList>
            <person name="Hillmann F."/>
            <person name="Forbes G."/>
            <person name="Novohradska S."/>
            <person name="Ferling I."/>
            <person name="Riege K."/>
            <person name="Groth M."/>
            <person name="Westermann M."/>
            <person name="Marz M."/>
            <person name="Spaller T."/>
            <person name="Winckler T."/>
            <person name="Schaap P."/>
            <person name="Glockner G."/>
        </authorList>
    </citation>
    <scope>NUCLEOTIDE SEQUENCE [LARGE SCALE GENOMIC DNA]</scope>
    <source>
        <strain evidence="6 7">Jena</strain>
    </source>
</reference>
<dbReference type="CDD" id="cd00051">
    <property type="entry name" value="EFh"/>
    <property type="match status" value="1"/>
</dbReference>
<evidence type="ECO:0000313" key="5">
    <source>
        <dbReference type="EMBL" id="PRP73654.1"/>
    </source>
</evidence>
<dbReference type="PROSITE" id="PS50222">
    <property type="entry name" value="EF_HAND_2"/>
    <property type="match status" value="4"/>
</dbReference>